<dbReference type="KEGG" id="eus:EUTSA_v10026869mg"/>
<dbReference type="AlphaFoldDB" id="V4LZ05"/>
<name>V4LZ05_EUTSA</name>
<dbReference type="EMBL" id="KI517384">
    <property type="protein sequence ID" value="ESQ55930.1"/>
    <property type="molecule type" value="Genomic_DNA"/>
</dbReference>
<evidence type="ECO:0000313" key="2">
    <source>
        <dbReference type="EMBL" id="ESQ55930.1"/>
    </source>
</evidence>
<feature type="compositionally biased region" description="Basic and acidic residues" evidence="1">
    <location>
        <begin position="1"/>
        <end position="10"/>
    </location>
</feature>
<evidence type="ECO:0000256" key="1">
    <source>
        <dbReference type="SAM" id="MobiDB-lite"/>
    </source>
</evidence>
<dbReference type="OMA" id="QNDGMND"/>
<protein>
    <submittedName>
        <fullName evidence="2">Uncharacterized protein</fullName>
    </submittedName>
</protein>
<dbReference type="Proteomes" id="UP000030689">
    <property type="component" value="Unassembled WGS sequence"/>
</dbReference>
<dbReference type="Gramene" id="ESQ55930">
    <property type="protein sequence ID" value="ESQ55930"/>
    <property type="gene ID" value="EUTSA_v10026869mg"/>
</dbReference>
<feature type="compositionally biased region" description="Basic and acidic residues" evidence="1">
    <location>
        <begin position="193"/>
        <end position="218"/>
    </location>
</feature>
<dbReference type="OrthoDB" id="1108638at2759"/>
<feature type="compositionally biased region" description="Basic and acidic residues" evidence="1">
    <location>
        <begin position="20"/>
        <end position="42"/>
    </location>
</feature>
<keyword evidence="3" id="KW-1185">Reference proteome</keyword>
<accession>V4LZ05</accession>
<feature type="compositionally biased region" description="Acidic residues" evidence="1">
    <location>
        <begin position="171"/>
        <end position="191"/>
    </location>
</feature>
<feature type="region of interest" description="Disordered" evidence="1">
    <location>
        <begin position="1"/>
        <end position="95"/>
    </location>
</feature>
<reference evidence="2 3" key="1">
    <citation type="journal article" date="2013" name="Front. Plant Sci.">
        <title>The Reference Genome of the Halophytic Plant Eutrema salsugineum.</title>
        <authorList>
            <person name="Yang R."/>
            <person name="Jarvis D.E."/>
            <person name="Chen H."/>
            <person name="Beilstein M.A."/>
            <person name="Grimwood J."/>
            <person name="Jenkins J."/>
            <person name="Shu S."/>
            <person name="Prochnik S."/>
            <person name="Xin M."/>
            <person name="Ma C."/>
            <person name="Schmutz J."/>
            <person name="Wing R.A."/>
            <person name="Mitchell-Olds T."/>
            <person name="Schumaker K.S."/>
            <person name="Wang X."/>
        </authorList>
    </citation>
    <scope>NUCLEOTIDE SEQUENCE [LARGE SCALE GENOMIC DNA]</scope>
</reference>
<feature type="compositionally biased region" description="Polar residues" evidence="1">
    <location>
        <begin position="43"/>
        <end position="54"/>
    </location>
</feature>
<evidence type="ECO:0000313" key="3">
    <source>
        <dbReference type="Proteomes" id="UP000030689"/>
    </source>
</evidence>
<gene>
    <name evidence="2" type="ORF">EUTSA_v10026869mg</name>
</gene>
<feature type="region of interest" description="Disordered" evidence="1">
    <location>
        <begin position="114"/>
        <end position="218"/>
    </location>
</feature>
<proteinExistence type="predicted"/>
<organism evidence="2 3">
    <name type="scientific">Eutrema salsugineum</name>
    <name type="common">Saltwater cress</name>
    <name type="synonym">Sisymbrium salsugineum</name>
    <dbReference type="NCBI Taxonomy" id="72664"/>
    <lineage>
        <taxon>Eukaryota</taxon>
        <taxon>Viridiplantae</taxon>
        <taxon>Streptophyta</taxon>
        <taxon>Embryophyta</taxon>
        <taxon>Tracheophyta</taxon>
        <taxon>Spermatophyta</taxon>
        <taxon>Magnoliopsida</taxon>
        <taxon>eudicotyledons</taxon>
        <taxon>Gunneridae</taxon>
        <taxon>Pentapetalae</taxon>
        <taxon>rosids</taxon>
        <taxon>malvids</taxon>
        <taxon>Brassicales</taxon>
        <taxon>Brassicaceae</taxon>
        <taxon>Eutremeae</taxon>
        <taxon>Eutrema</taxon>
    </lineage>
</organism>
<sequence length="218" mass="23986">MGCGKSKHDVVTGITKTIRKPSEAESVKGKEGETMKRQESCRCQKSNDISAVENNTKKPEEKEPITLPPVTPIVPENAVTEEKETTISPPVRALTPENVVTEETVNNVDENVLPVDVQKENTDIQTVVEEEKKVEEQNDGMNDGDVDTTEVPLPEAEEPKSDVETPTTTELEVEETLTAENDESTTVENDEIPALKDEDKVDAKEEMPIDITKEADSA</sequence>
<feature type="compositionally biased region" description="Basic and acidic residues" evidence="1">
    <location>
        <begin position="55"/>
        <end position="64"/>
    </location>
</feature>